<evidence type="ECO:0000313" key="5">
    <source>
        <dbReference type="Proteomes" id="UP000254640"/>
    </source>
</evidence>
<dbReference type="SUPFAM" id="SSF88946">
    <property type="entry name" value="Sigma2 domain of RNA polymerase sigma factors"/>
    <property type="match status" value="1"/>
</dbReference>
<evidence type="ECO:0000313" key="4">
    <source>
        <dbReference type="EMBL" id="SUE07276.1"/>
    </source>
</evidence>
<evidence type="ECO:0000256" key="1">
    <source>
        <dbReference type="ARBA" id="ARBA00023015"/>
    </source>
</evidence>
<dbReference type="EMBL" id="UGSO01000003">
    <property type="protein sequence ID" value="SUE07276.1"/>
    <property type="molecule type" value="Genomic_DNA"/>
</dbReference>
<dbReference type="PANTHER" id="PTHR43133">
    <property type="entry name" value="RNA POLYMERASE ECF-TYPE SIGMA FACTO"/>
    <property type="match status" value="1"/>
</dbReference>
<dbReference type="GO" id="GO:0006352">
    <property type="term" value="P:DNA-templated transcription initiation"/>
    <property type="evidence" value="ECO:0007669"/>
    <property type="project" value="InterPro"/>
</dbReference>
<accession>A0A379LU69</accession>
<evidence type="ECO:0000256" key="2">
    <source>
        <dbReference type="ARBA" id="ARBA00023082"/>
    </source>
</evidence>
<reference evidence="4 5" key="1">
    <citation type="submission" date="2018-06" db="EMBL/GenBank/DDBJ databases">
        <authorList>
            <consortium name="Pathogen Informatics"/>
            <person name="Doyle S."/>
        </authorList>
    </citation>
    <scope>NUCLEOTIDE SEQUENCE [LARGE SCALE GENOMIC DNA]</scope>
    <source>
        <strain evidence="4 5">NCTC9381</strain>
    </source>
</reference>
<name>A0A379LU69_ENTAG</name>
<evidence type="ECO:0000256" key="3">
    <source>
        <dbReference type="ARBA" id="ARBA00023163"/>
    </source>
</evidence>
<dbReference type="GO" id="GO:0016987">
    <property type="term" value="F:sigma factor activity"/>
    <property type="evidence" value="ECO:0007669"/>
    <property type="project" value="UniProtKB-KW"/>
</dbReference>
<dbReference type="Proteomes" id="UP000254640">
    <property type="component" value="Unassembled WGS sequence"/>
</dbReference>
<proteinExistence type="predicted"/>
<keyword evidence="3" id="KW-0804">Transcription</keyword>
<sequence length="403" mass="44876">MAEELVQSTCVRALERSAQFTPGTRIDRWLFSILHSIWASDLRARKVRQGQGFVDPDALLAADNHTNSDDNRHFQRIMLQVNALPEAQRNALFLVYVEGLTYQGGGRDALGSDWHDYEPSGRRTCHAGQTAGDLARTAGETEMNRETFTPPWRDEAIVAWLDGEMTPQEAVQFEQAMAGDPELAARVEHLQQSNLDFEQAFAPLLEQAPQARMAQQLAAITAPESMPAKGYSRRALIAASVSFLLVGSGIGFLARPEDDEKDESQNIRDLEARYMSLYSAETLADTPDDAAMLQRGLDRTRLDLGLQLHPQQLSLPGAELKMVRILRYERTSIAQIAWLHADYGPMALCISPEPDSANPIAHEKRHGMQLAWWKRDGYQYVLIGRNPPAQLAATAETLQTALS</sequence>
<keyword evidence="2" id="KW-0731">Sigma factor</keyword>
<keyword evidence="1" id="KW-0805">Transcription regulation</keyword>
<organism evidence="4 5">
    <name type="scientific">Enterobacter agglomerans</name>
    <name type="common">Erwinia herbicola</name>
    <name type="synonym">Pantoea agglomerans</name>
    <dbReference type="NCBI Taxonomy" id="549"/>
    <lineage>
        <taxon>Bacteria</taxon>
        <taxon>Pseudomonadati</taxon>
        <taxon>Pseudomonadota</taxon>
        <taxon>Gammaproteobacteria</taxon>
        <taxon>Enterobacterales</taxon>
        <taxon>Erwiniaceae</taxon>
        <taxon>Pantoea</taxon>
        <taxon>Pantoea agglomerans group</taxon>
    </lineage>
</organism>
<dbReference type="InterPro" id="IPR039425">
    <property type="entry name" value="RNA_pol_sigma-70-like"/>
</dbReference>
<dbReference type="PANTHER" id="PTHR43133:SF25">
    <property type="entry name" value="RNA POLYMERASE SIGMA FACTOR RFAY-RELATED"/>
    <property type="match status" value="1"/>
</dbReference>
<protein>
    <submittedName>
        <fullName evidence="4">RNA polymerase sigma factor</fullName>
    </submittedName>
</protein>
<keyword evidence="5" id="KW-1185">Reference proteome</keyword>
<gene>
    <name evidence="4" type="ORF">NCTC9381_06046</name>
</gene>
<dbReference type="Gene3D" id="1.20.140.160">
    <property type="match status" value="1"/>
</dbReference>
<dbReference type="AlphaFoldDB" id="A0A379LU69"/>
<dbReference type="InterPro" id="IPR013325">
    <property type="entry name" value="RNA_pol_sigma_r2"/>
</dbReference>